<gene>
    <name evidence="5" type="primary">Contig11029.g11788</name>
    <name evidence="5" type="ORF">STYLEM_16539</name>
</gene>
<dbReference type="OrthoDB" id="5839at2759"/>
<dbReference type="Proteomes" id="UP000039865">
    <property type="component" value="Unassembled WGS sequence"/>
</dbReference>
<keyword evidence="6" id="KW-1185">Reference proteome</keyword>
<feature type="compositionally biased region" description="Basic and acidic residues" evidence="4">
    <location>
        <begin position="143"/>
        <end position="155"/>
    </location>
</feature>
<organism evidence="5 6">
    <name type="scientific">Stylonychia lemnae</name>
    <name type="common">Ciliate</name>
    <dbReference type="NCBI Taxonomy" id="5949"/>
    <lineage>
        <taxon>Eukaryota</taxon>
        <taxon>Sar</taxon>
        <taxon>Alveolata</taxon>
        <taxon>Ciliophora</taxon>
        <taxon>Intramacronucleata</taxon>
        <taxon>Spirotrichea</taxon>
        <taxon>Stichotrichia</taxon>
        <taxon>Sporadotrichida</taxon>
        <taxon>Oxytrichidae</taxon>
        <taxon>Stylonychinae</taxon>
        <taxon>Stylonychia</taxon>
    </lineage>
</organism>
<dbReference type="InterPro" id="IPR010760">
    <property type="entry name" value="DNA-repair_Swi5"/>
</dbReference>
<reference evidence="5 6" key="1">
    <citation type="submission" date="2014-06" db="EMBL/GenBank/DDBJ databases">
        <authorList>
            <person name="Swart Estienne"/>
        </authorList>
    </citation>
    <scope>NUCLEOTIDE SEQUENCE [LARGE SCALE GENOMIC DNA]</scope>
    <source>
        <strain evidence="5 6">130c</strain>
    </source>
</reference>
<dbReference type="InParanoid" id="A0A078AZA5"/>
<keyword evidence="3" id="KW-0234">DNA repair</keyword>
<dbReference type="EMBL" id="CCKQ01015609">
    <property type="protein sequence ID" value="CDW87436.1"/>
    <property type="molecule type" value="Genomic_DNA"/>
</dbReference>
<name>A0A078AZA5_STYLE</name>
<keyword evidence="2" id="KW-0227">DNA damage</keyword>
<feature type="region of interest" description="Disordered" evidence="4">
    <location>
        <begin position="143"/>
        <end position="187"/>
    </location>
</feature>
<evidence type="ECO:0000256" key="4">
    <source>
        <dbReference type="SAM" id="MobiDB-lite"/>
    </source>
</evidence>
<dbReference type="AlphaFoldDB" id="A0A078AZA5"/>
<protein>
    <submittedName>
        <fullName evidence="5">Uncharacterized protein</fullName>
    </submittedName>
</protein>
<proteinExistence type="inferred from homology"/>
<evidence type="ECO:0000256" key="1">
    <source>
        <dbReference type="ARBA" id="ARBA00008060"/>
    </source>
</evidence>
<dbReference type="GO" id="GO:0006281">
    <property type="term" value="P:DNA repair"/>
    <property type="evidence" value="ECO:0007669"/>
    <property type="project" value="UniProtKB-KW"/>
</dbReference>
<comment type="similarity">
    <text evidence="1">Belongs to the SWI5/SAE3 family.</text>
</comment>
<evidence type="ECO:0000256" key="2">
    <source>
        <dbReference type="ARBA" id="ARBA00022763"/>
    </source>
</evidence>
<accession>A0A078AZA5</accession>
<sequence length="267" mass="31608">MQKSKEQPKSPTKSKPKSAQLSFEVVKHIYDYLKEQSGLAKYDDIVKELEFKYPDIDFTLQDLLKNEIMQDIFTKLIFSHQVQNKVDEDQSVWVIRNRTSEAYKQIYQRKSIDKKQTVKLLEQKSTDIEQQVLDKIAQMKQKIESRNDYDDDKTQDTNSNDQTARSDEKLDEFNSNESKIGAQKEESEDKQKLEIVKQIIKMEQEQEALKHKLNNDQQYINLLHEYNYLKDACFQLVEIVANIAQVPAKDIFEQYDVRDVELDQKQK</sequence>
<evidence type="ECO:0000256" key="3">
    <source>
        <dbReference type="ARBA" id="ARBA00023204"/>
    </source>
</evidence>
<evidence type="ECO:0000313" key="5">
    <source>
        <dbReference type="EMBL" id="CDW87436.1"/>
    </source>
</evidence>
<dbReference type="Pfam" id="PF07061">
    <property type="entry name" value="Swi5"/>
    <property type="match status" value="1"/>
</dbReference>
<evidence type="ECO:0000313" key="6">
    <source>
        <dbReference type="Proteomes" id="UP000039865"/>
    </source>
</evidence>